<dbReference type="EMBL" id="MAEM01000259">
    <property type="protein sequence ID" value="OBS01668.1"/>
    <property type="molecule type" value="Genomic_DNA"/>
</dbReference>
<dbReference type="Pfam" id="PF03583">
    <property type="entry name" value="LIP"/>
    <property type="match status" value="1"/>
</dbReference>
<accession>A0A1A6BH53</accession>
<sequence length="446" mass="48094">MVELAKLGGETGAEWIGRPPHEELQRKVRPLLPADDPFYQPPAGFQHAAPGTVLRSRDVELAFMGLIPQSSTATQLLYRTTDMNGNPEATVTTVLMPKEVAPGKTMPLLSYQCAIDAISSRCFPSYALRRRAKAVGSLAQLELLLISAAVAEGWAVSVPDHEGLHGLWGTPYEPGYRVLDGLRAVHNSERLRVPASAPIGLWGYSGGGLASAWAAEMCGEYAPELDIVGAVLGSPVGNLGNTFKRLNGSLLAGLPAMVVAALTHAYPDLDAVIKEHANEDGLAMLESMERMTTAEAVISMAKKNMADYLDEPLEDILSTPAVTHVFDSTTLGVAVPTPPVLIVQAVHDYLIGVDDIDALADSYSAGGADVTYHRDAFNEHMLLHPLSSPMALRWLIDRFAGRPITDHLIRTTWPTMFNPMTYAGMARLAVIAAKVITGRKIHRRPL</sequence>
<dbReference type="AlphaFoldDB" id="A0A1A6BH53"/>
<protein>
    <submittedName>
        <fullName evidence="1">Lipase</fullName>
    </submittedName>
</protein>
<comment type="caution">
    <text evidence="1">The sequence shown here is derived from an EMBL/GenBank/DDBJ whole genome shotgun (WGS) entry which is preliminary data.</text>
</comment>
<dbReference type="PIRSF" id="PIRSF029171">
    <property type="entry name" value="Esterase_LipA"/>
    <property type="match status" value="1"/>
</dbReference>
<gene>
    <name evidence="1" type="ORF">A9W98_18745</name>
</gene>
<dbReference type="Proteomes" id="UP000093757">
    <property type="component" value="Unassembled WGS sequence"/>
</dbReference>
<organism evidence="1 2">
    <name type="scientific">Mycobacterium gordonae</name>
    <dbReference type="NCBI Taxonomy" id="1778"/>
    <lineage>
        <taxon>Bacteria</taxon>
        <taxon>Bacillati</taxon>
        <taxon>Actinomycetota</taxon>
        <taxon>Actinomycetes</taxon>
        <taxon>Mycobacteriales</taxon>
        <taxon>Mycobacteriaceae</taxon>
        <taxon>Mycobacterium</taxon>
    </lineage>
</organism>
<dbReference type="RefSeq" id="WP_065134022.1">
    <property type="nucleotide sequence ID" value="NZ_MAEM01000259.1"/>
</dbReference>
<dbReference type="GO" id="GO:0016042">
    <property type="term" value="P:lipid catabolic process"/>
    <property type="evidence" value="ECO:0007669"/>
    <property type="project" value="InterPro"/>
</dbReference>
<name>A0A1A6BH53_MYCGO</name>
<dbReference type="GO" id="GO:0004806">
    <property type="term" value="F:triacylglycerol lipase activity"/>
    <property type="evidence" value="ECO:0007669"/>
    <property type="project" value="InterPro"/>
</dbReference>
<dbReference type="InterPro" id="IPR029058">
    <property type="entry name" value="AB_hydrolase_fold"/>
</dbReference>
<dbReference type="Gene3D" id="1.10.260.130">
    <property type="match status" value="1"/>
</dbReference>
<evidence type="ECO:0000313" key="2">
    <source>
        <dbReference type="Proteomes" id="UP000093757"/>
    </source>
</evidence>
<dbReference type="Gene3D" id="3.40.50.1820">
    <property type="entry name" value="alpha/beta hydrolase"/>
    <property type="match status" value="1"/>
</dbReference>
<dbReference type="PANTHER" id="PTHR34853:SF1">
    <property type="entry name" value="LIPASE 5"/>
    <property type="match status" value="1"/>
</dbReference>
<dbReference type="OrthoDB" id="9798122at2"/>
<dbReference type="SUPFAM" id="SSF53474">
    <property type="entry name" value="alpha/beta-Hydrolases"/>
    <property type="match status" value="1"/>
</dbReference>
<evidence type="ECO:0000313" key="1">
    <source>
        <dbReference type="EMBL" id="OBS01668.1"/>
    </source>
</evidence>
<proteinExistence type="predicted"/>
<reference evidence="1 2" key="1">
    <citation type="submission" date="2016-06" db="EMBL/GenBank/DDBJ databases">
        <authorList>
            <person name="Kjaerup R.B."/>
            <person name="Dalgaard T.S."/>
            <person name="Juul-Madsen H.R."/>
        </authorList>
    </citation>
    <scope>NUCLEOTIDE SEQUENCE [LARGE SCALE GENOMIC DNA]</scope>
    <source>
        <strain evidence="1 2">1245752.6</strain>
    </source>
</reference>
<dbReference type="InterPro" id="IPR005152">
    <property type="entry name" value="Lipase_secreted"/>
</dbReference>
<dbReference type="PANTHER" id="PTHR34853">
    <property type="match status" value="1"/>
</dbReference>